<dbReference type="InterPro" id="IPR050415">
    <property type="entry name" value="MRET"/>
</dbReference>
<dbReference type="PROSITE" id="PS51384">
    <property type="entry name" value="FAD_FR"/>
    <property type="match status" value="1"/>
</dbReference>
<dbReference type="InterPro" id="IPR017938">
    <property type="entry name" value="Riboflavin_synthase-like_b-brl"/>
</dbReference>
<dbReference type="GO" id="GO:0016491">
    <property type="term" value="F:oxidoreductase activity"/>
    <property type="evidence" value="ECO:0007669"/>
    <property type="project" value="UniProtKB-KW"/>
</dbReference>
<evidence type="ECO:0000313" key="11">
    <source>
        <dbReference type="Proteomes" id="UP000292307"/>
    </source>
</evidence>
<dbReference type="EMBL" id="BMWV01000004">
    <property type="protein sequence ID" value="GGY37843.1"/>
    <property type="molecule type" value="Genomic_DNA"/>
</dbReference>
<keyword evidence="4" id="KW-0560">Oxidoreductase</keyword>
<dbReference type="PRINTS" id="PR00409">
    <property type="entry name" value="PHDIOXRDTASE"/>
</dbReference>
<dbReference type="PANTHER" id="PTHR47354">
    <property type="entry name" value="NADH OXIDOREDUCTASE HCR"/>
    <property type="match status" value="1"/>
</dbReference>
<dbReference type="OrthoDB" id="544091at2"/>
<dbReference type="AlphaFoldDB" id="A0A411WZ82"/>
<keyword evidence="1" id="KW-0285">Flavoprotein</keyword>
<keyword evidence="11" id="KW-1185">Reference proteome</keyword>
<name>A0A411WZ82_9BURK</name>
<evidence type="ECO:0000256" key="6">
    <source>
        <dbReference type="ARBA" id="ARBA00023014"/>
    </source>
</evidence>
<dbReference type="SUPFAM" id="SSF54292">
    <property type="entry name" value="2Fe-2S ferredoxin-like"/>
    <property type="match status" value="1"/>
</dbReference>
<dbReference type="Proteomes" id="UP000628442">
    <property type="component" value="Unassembled WGS sequence"/>
</dbReference>
<dbReference type="CDD" id="cd00207">
    <property type="entry name" value="fer2"/>
    <property type="match status" value="1"/>
</dbReference>
<gene>
    <name evidence="9" type="primary">vanB</name>
    <name evidence="10" type="ORF">EYF70_14930</name>
    <name evidence="9" type="ORF">GCM10007387_19750</name>
</gene>
<dbReference type="InterPro" id="IPR039261">
    <property type="entry name" value="FNR_nucleotide-bd"/>
</dbReference>
<dbReference type="InterPro" id="IPR036010">
    <property type="entry name" value="2Fe-2S_ferredoxin-like_sf"/>
</dbReference>
<dbReference type="RefSeq" id="WP_131146121.1">
    <property type="nucleotide sequence ID" value="NZ_BMWV01000004.1"/>
</dbReference>
<dbReference type="InterPro" id="IPR006058">
    <property type="entry name" value="2Fe2S_fd_BS"/>
</dbReference>
<feature type="domain" description="2Fe-2S ferredoxin-type" evidence="7">
    <location>
        <begin position="229"/>
        <end position="312"/>
    </location>
</feature>
<dbReference type="SUPFAM" id="SSF63380">
    <property type="entry name" value="Riboflavin synthase domain-like"/>
    <property type="match status" value="1"/>
</dbReference>
<dbReference type="GO" id="GO:0051537">
    <property type="term" value="F:2 iron, 2 sulfur cluster binding"/>
    <property type="evidence" value="ECO:0007669"/>
    <property type="project" value="UniProtKB-KW"/>
</dbReference>
<dbReference type="Gene3D" id="2.40.30.10">
    <property type="entry name" value="Translation factors"/>
    <property type="match status" value="1"/>
</dbReference>
<dbReference type="CDD" id="cd06185">
    <property type="entry name" value="PDR_like"/>
    <property type="match status" value="1"/>
</dbReference>
<feature type="domain" description="FAD-binding FR-type" evidence="8">
    <location>
        <begin position="1"/>
        <end position="100"/>
    </location>
</feature>
<evidence type="ECO:0000256" key="1">
    <source>
        <dbReference type="ARBA" id="ARBA00022630"/>
    </source>
</evidence>
<dbReference type="PROSITE" id="PS51085">
    <property type="entry name" value="2FE2S_FER_2"/>
    <property type="match status" value="1"/>
</dbReference>
<proteinExistence type="predicted"/>
<sequence length="312" mass="32697">MKAVIRSIVHATPEVRILELAAADGGALPSYEPGAHLDVTLPGGITRQYSLCCAVPSPERYRIAVKREPESRGGSSWLHDVAAEGAQIEIGTPRNAFALVDEAPSHLLFAGGIGITPVLSMAHALARRAVPFRLAVFARAAGLVPFADELEGPELRPFSSVHCALGPEETGERIDALLAAAPDGTHVYACGPAAFMDAVTTRAVARFGADAVHTESFGAPAPAAGDRPFVLRLLQSGREVAVPADRSALACLQDAGVDIESSCEVGVCGTCLTRVRGGEADHRDSYLTTAERAGCFLPCVSRARTLVLEIDL</sequence>
<evidence type="ECO:0000313" key="9">
    <source>
        <dbReference type="EMBL" id="GGY37843.1"/>
    </source>
</evidence>
<dbReference type="GO" id="GO:0046872">
    <property type="term" value="F:metal ion binding"/>
    <property type="evidence" value="ECO:0007669"/>
    <property type="project" value="UniProtKB-KW"/>
</dbReference>
<keyword evidence="5" id="KW-0408">Iron</keyword>
<reference evidence="9" key="3">
    <citation type="submission" date="2022-12" db="EMBL/GenBank/DDBJ databases">
        <authorList>
            <person name="Sun Q."/>
            <person name="Kim S."/>
        </authorList>
    </citation>
    <scope>NUCLEOTIDE SEQUENCE</scope>
    <source>
        <strain evidence="9">KCTC 12343</strain>
    </source>
</reference>
<dbReference type="PROSITE" id="PS00197">
    <property type="entry name" value="2FE2S_FER_1"/>
    <property type="match status" value="1"/>
</dbReference>
<dbReference type="EMBL" id="CP036401">
    <property type="protein sequence ID" value="QBI02003.1"/>
    <property type="molecule type" value="Genomic_DNA"/>
</dbReference>
<protein>
    <submittedName>
        <fullName evidence="10">Oxidoreductase</fullName>
    </submittedName>
    <submittedName>
        <fullName evidence="9">Vanillate O-demethylase</fullName>
    </submittedName>
</protein>
<keyword evidence="2" id="KW-0001">2Fe-2S</keyword>
<dbReference type="InterPro" id="IPR012675">
    <property type="entry name" value="Beta-grasp_dom_sf"/>
</dbReference>
<evidence type="ECO:0000259" key="7">
    <source>
        <dbReference type="PROSITE" id="PS51085"/>
    </source>
</evidence>
<evidence type="ECO:0000313" key="10">
    <source>
        <dbReference type="EMBL" id="QBI02003.1"/>
    </source>
</evidence>
<evidence type="ECO:0000256" key="2">
    <source>
        <dbReference type="ARBA" id="ARBA00022714"/>
    </source>
</evidence>
<dbReference type="Pfam" id="PF00111">
    <property type="entry name" value="Fer2"/>
    <property type="match status" value="1"/>
</dbReference>
<evidence type="ECO:0000256" key="4">
    <source>
        <dbReference type="ARBA" id="ARBA00023002"/>
    </source>
</evidence>
<organism evidence="9 12">
    <name type="scientific">Pseudoduganella albidiflava</name>
    <dbReference type="NCBI Taxonomy" id="321983"/>
    <lineage>
        <taxon>Bacteria</taxon>
        <taxon>Pseudomonadati</taxon>
        <taxon>Pseudomonadota</taxon>
        <taxon>Betaproteobacteria</taxon>
        <taxon>Burkholderiales</taxon>
        <taxon>Oxalobacteraceae</taxon>
        <taxon>Telluria group</taxon>
        <taxon>Pseudoduganella</taxon>
    </lineage>
</organism>
<keyword evidence="3" id="KW-0479">Metal-binding</keyword>
<reference evidence="10 11" key="2">
    <citation type="submission" date="2019-02" db="EMBL/GenBank/DDBJ databases">
        <title>Draft Genome Sequences of Six Type Strains of the Genus Massilia.</title>
        <authorList>
            <person name="Miess H."/>
            <person name="Frediansyhah A."/>
            <person name="Gross H."/>
        </authorList>
    </citation>
    <scope>NUCLEOTIDE SEQUENCE [LARGE SCALE GENOMIC DNA]</scope>
    <source>
        <strain evidence="10 11">DSM 17472</strain>
    </source>
</reference>
<evidence type="ECO:0000256" key="3">
    <source>
        <dbReference type="ARBA" id="ARBA00022723"/>
    </source>
</evidence>
<keyword evidence="6" id="KW-0411">Iron-sulfur</keyword>
<dbReference type="InterPro" id="IPR001041">
    <property type="entry name" value="2Fe-2S_ferredoxin-type"/>
</dbReference>
<dbReference type="PANTHER" id="PTHR47354:SF1">
    <property type="entry name" value="CARNITINE MONOOXYGENASE REDUCTASE SUBUNIT"/>
    <property type="match status" value="1"/>
</dbReference>
<evidence type="ECO:0000259" key="8">
    <source>
        <dbReference type="PROSITE" id="PS51384"/>
    </source>
</evidence>
<dbReference type="Gene3D" id="3.40.50.80">
    <property type="entry name" value="Nucleotide-binding domain of ferredoxin-NADP reductase (FNR) module"/>
    <property type="match status" value="1"/>
</dbReference>
<evidence type="ECO:0000313" key="12">
    <source>
        <dbReference type="Proteomes" id="UP000628442"/>
    </source>
</evidence>
<evidence type="ECO:0000256" key="5">
    <source>
        <dbReference type="ARBA" id="ARBA00023004"/>
    </source>
</evidence>
<dbReference type="Gene3D" id="3.10.20.30">
    <property type="match status" value="1"/>
</dbReference>
<accession>A0A411WZ82</accession>
<dbReference type="InterPro" id="IPR017927">
    <property type="entry name" value="FAD-bd_FR_type"/>
</dbReference>
<dbReference type="Proteomes" id="UP000292307">
    <property type="component" value="Chromosome"/>
</dbReference>
<reference evidence="9" key="1">
    <citation type="journal article" date="2014" name="Int. J. Syst. Evol. Microbiol.">
        <title>Complete genome sequence of Corynebacterium casei LMG S-19264T (=DSM 44701T), isolated from a smear-ripened cheese.</title>
        <authorList>
            <consortium name="US DOE Joint Genome Institute (JGI-PGF)"/>
            <person name="Walter F."/>
            <person name="Albersmeier A."/>
            <person name="Kalinowski J."/>
            <person name="Ruckert C."/>
        </authorList>
    </citation>
    <scope>NUCLEOTIDE SEQUENCE</scope>
    <source>
        <strain evidence="9">KCTC 12343</strain>
    </source>
</reference>
<dbReference type="SUPFAM" id="SSF52343">
    <property type="entry name" value="Ferredoxin reductase-like, C-terminal NADP-linked domain"/>
    <property type="match status" value="1"/>
</dbReference>